<dbReference type="InterPro" id="IPR037459">
    <property type="entry name" value="RhgT-like"/>
</dbReference>
<dbReference type="InterPro" id="IPR001087">
    <property type="entry name" value="GDSL"/>
</dbReference>
<evidence type="ECO:0000313" key="4">
    <source>
        <dbReference type="EMBL" id="KFX49359.1"/>
    </source>
</evidence>
<name>A0A093VH84_TALMA</name>
<reference evidence="4" key="1">
    <citation type="journal article" date="2014" name="PLoS Genet.">
        <title>Signature Gene Expression Reveals Novel Clues to the Molecular Mechanisms of Dimorphic Transition in Penicillium marneffei.</title>
        <authorList>
            <person name="Yang E."/>
            <person name="Wang G."/>
            <person name="Cai J."/>
            <person name="Woo P.C."/>
            <person name="Lau S.K."/>
            <person name="Yuen K.-Y."/>
            <person name="Chow W.-N."/>
            <person name="Lin X."/>
        </authorList>
    </citation>
    <scope>NUCLEOTIDE SEQUENCE [LARGE SCALE GENOMIC DNA]</scope>
    <source>
        <strain evidence="4">PM1</strain>
    </source>
</reference>
<gene>
    <name evidence="4" type="ORF">GQ26_0090310</name>
</gene>
<comment type="caution">
    <text evidence="4">The sequence shown here is derived from an EMBL/GenBank/DDBJ whole genome shotgun (WGS) entry which is preliminary data.</text>
</comment>
<dbReference type="PANTHER" id="PTHR43695">
    <property type="entry name" value="PUTATIVE (AFU_ORTHOLOGUE AFUA_2G17250)-RELATED"/>
    <property type="match status" value="1"/>
</dbReference>
<evidence type="ECO:0000256" key="1">
    <source>
        <dbReference type="ARBA" id="ARBA00008668"/>
    </source>
</evidence>
<dbReference type="AlphaFoldDB" id="A0A093VH84"/>
<organism evidence="4">
    <name type="scientific">Talaromyces marneffei PM1</name>
    <dbReference type="NCBI Taxonomy" id="1077442"/>
    <lineage>
        <taxon>Eukaryota</taxon>
        <taxon>Fungi</taxon>
        <taxon>Dikarya</taxon>
        <taxon>Ascomycota</taxon>
        <taxon>Pezizomycotina</taxon>
        <taxon>Eurotiomycetes</taxon>
        <taxon>Eurotiomycetidae</taxon>
        <taxon>Eurotiales</taxon>
        <taxon>Trichocomaceae</taxon>
        <taxon>Talaromyces</taxon>
        <taxon>Talaromyces sect. Talaromyces</taxon>
    </lineage>
</organism>
<dbReference type="GO" id="GO:0016788">
    <property type="term" value="F:hydrolase activity, acting on ester bonds"/>
    <property type="evidence" value="ECO:0007669"/>
    <property type="project" value="InterPro"/>
</dbReference>
<keyword evidence="3" id="KW-0732">Signal</keyword>
<feature type="chain" id="PRO_5001888261" evidence="3">
    <location>
        <begin position="22"/>
        <end position="280"/>
    </location>
</feature>
<comment type="similarity">
    <text evidence="1">Belongs to the 'GDSL' lipolytic enzyme family.</text>
</comment>
<dbReference type="EMBL" id="JPOX01000009">
    <property type="protein sequence ID" value="KFX49359.1"/>
    <property type="molecule type" value="Genomic_DNA"/>
</dbReference>
<feature type="signal peptide" evidence="3">
    <location>
        <begin position="1"/>
        <end position="21"/>
    </location>
</feature>
<evidence type="ECO:0000256" key="3">
    <source>
        <dbReference type="SAM" id="SignalP"/>
    </source>
</evidence>
<proteinExistence type="inferred from homology"/>
<sequence length="280" mass="29631">MKDTFSTLCVLGAFHMSNVAAATIYLAGDSTMARGGGGSGTDGWGQYIASYLSLNVSNQAIAGRSARSYAREGHFNTIASEIQPGDFVVIEFGHNDGGSIAPIDNGRTDCPGNGTETCSTTYNGVAETVLTFPAYLEKAANTFKAKGAHVIIASQTPNNPWETGTFAYSPNRFWGYAEPAAEVSGVKYVDHGGYVASIFKDLGVTTVDSYYPNDHTHTSVAGAKVVAQAFLKGVVCDNLSLKSYLTTTSFQGGLSHTMTDEQRINPQPEADIPYTGIGDM</sequence>
<keyword evidence="2" id="KW-0378">Hydrolase</keyword>
<evidence type="ECO:0000256" key="2">
    <source>
        <dbReference type="ARBA" id="ARBA00022801"/>
    </source>
</evidence>
<accession>A0A093VH84</accession>
<dbReference type="InterPro" id="IPR036514">
    <property type="entry name" value="SGNH_hydro_sf"/>
</dbReference>
<dbReference type="Pfam" id="PF00657">
    <property type="entry name" value="Lipase_GDSL"/>
    <property type="match status" value="1"/>
</dbReference>
<dbReference type="Gene3D" id="3.40.50.1110">
    <property type="entry name" value="SGNH hydrolase"/>
    <property type="match status" value="1"/>
</dbReference>
<protein>
    <submittedName>
        <fullName evidence="4">Rhamnogalacturonan acetylesterase</fullName>
    </submittedName>
</protein>
<dbReference type="PANTHER" id="PTHR43695:SF1">
    <property type="entry name" value="RHAMNOGALACTURONAN ACETYLESTERASE"/>
    <property type="match status" value="1"/>
</dbReference>
<dbReference type="SUPFAM" id="SSF52266">
    <property type="entry name" value="SGNH hydrolase"/>
    <property type="match status" value="1"/>
</dbReference>